<sequence length="90" mass="9948">MQFELGSVFRFLSWLFLTLIINGIIKTTGRIVCAVFTKNKGLSENLLIAIGCLFWVLVLVLIAQANQFIAVDVCLDAGGSYDYDAKVCIK</sequence>
<comment type="caution">
    <text evidence="2">The sequence shown here is derived from an EMBL/GenBank/DDBJ whole genome shotgun (WGS) entry which is preliminary data.</text>
</comment>
<dbReference type="AlphaFoldDB" id="A0A0A5HRI1"/>
<accession>A0A0A5HRI1</accession>
<evidence type="ECO:0000313" key="2">
    <source>
        <dbReference type="EMBL" id="KGY06935.1"/>
    </source>
</evidence>
<keyword evidence="1" id="KW-0812">Transmembrane</keyword>
<evidence type="ECO:0000313" key="3">
    <source>
        <dbReference type="Proteomes" id="UP000030451"/>
    </source>
</evidence>
<proteinExistence type="predicted"/>
<organism evidence="2 3">
    <name type="scientific">Photobacterium sp. (strain ATCC 43367)</name>
    <dbReference type="NCBI Taxonomy" id="379097"/>
    <lineage>
        <taxon>Bacteria</taxon>
        <taxon>Pseudomonadati</taxon>
        <taxon>Pseudomonadota</taxon>
        <taxon>Gammaproteobacteria</taxon>
        <taxon>Vibrionales</taxon>
        <taxon>Vibrionaceae</taxon>
        <taxon>Vibrio</taxon>
        <taxon>Vibrio oreintalis group</taxon>
    </lineage>
</organism>
<dbReference type="EMBL" id="JRWP01000059">
    <property type="protein sequence ID" value="KGY06935.1"/>
    <property type="molecule type" value="Genomic_DNA"/>
</dbReference>
<name>A0A0A5HRI1_PHOS4</name>
<feature type="transmembrane region" description="Helical" evidence="1">
    <location>
        <begin position="46"/>
        <end position="65"/>
    </location>
</feature>
<keyword evidence="1" id="KW-1133">Transmembrane helix</keyword>
<dbReference type="STRING" id="379097.SE23_02900"/>
<evidence type="ECO:0000256" key="1">
    <source>
        <dbReference type="SAM" id="Phobius"/>
    </source>
</evidence>
<gene>
    <name evidence="2" type="ORF">NM06_19610</name>
</gene>
<keyword evidence="1" id="KW-0472">Membrane</keyword>
<feature type="transmembrane region" description="Helical" evidence="1">
    <location>
        <begin position="6"/>
        <end position="25"/>
    </location>
</feature>
<dbReference type="Proteomes" id="UP000030451">
    <property type="component" value="Unassembled WGS sequence"/>
</dbReference>
<protein>
    <submittedName>
        <fullName evidence="2">Uncharacterized protein</fullName>
    </submittedName>
</protein>
<reference evidence="2 3" key="1">
    <citation type="submission" date="2014-10" db="EMBL/GenBank/DDBJ databases">
        <title>Genome sequencing of Vibrio sinaloensis T08.</title>
        <authorList>
            <person name="Chan K.-G."/>
            <person name="Mohamad N.I."/>
        </authorList>
    </citation>
    <scope>NUCLEOTIDE SEQUENCE [LARGE SCALE GENOMIC DNA]</scope>
    <source>
        <strain evidence="2 3">T08</strain>
    </source>
</reference>